<sequence length="236" mass="26788">MRSIIIQIVLMTFTHQHEGYIIKVNKSKLIKYGVDSLLQKYLNPMRRLTEDLPNHNVEVQLEIVGSISQAPAVDPQRRYLGYFNQPSARRYNTGFARTPPKPITTTDTTVETTTTTHPSTTTKVTTTTDTTTTDAGKRPVYMDDLKQALQEFEKKFTTTESTTSTDTNANNLNNIIAFTRRPFHFSRPSAALKYPIDRSLQGLVKLLRNGLELESPVARPTNENLEWFQVKIPKTA</sequence>
<keyword evidence="3" id="KW-1185">Reference proteome</keyword>
<protein>
    <submittedName>
        <fullName evidence="2">Uncharacterized protein</fullName>
    </submittedName>
</protein>
<gene>
    <name evidence="2" type="ORF">O3G_MSEX003754</name>
</gene>
<comment type="caution">
    <text evidence="2">The sequence shown here is derived from an EMBL/GenBank/DDBJ whole genome shotgun (WGS) entry which is preliminary data.</text>
</comment>
<evidence type="ECO:0000313" key="2">
    <source>
        <dbReference type="EMBL" id="KAG6445150.1"/>
    </source>
</evidence>
<dbReference type="EMBL" id="JH668316">
    <property type="protein sequence ID" value="KAG6445150.1"/>
    <property type="molecule type" value="Genomic_DNA"/>
</dbReference>
<dbReference type="AlphaFoldDB" id="A0A921YU87"/>
<proteinExistence type="predicted"/>
<organism evidence="2 3">
    <name type="scientific">Manduca sexta</name>
    <name type="common">Tobacco hawkmoth</name>
    <name type="synonym">Tobacco hornworm</name>
    <dbReference type="NCBI Taxonomy" id="7130"/>
    <lineage>
        <taxon>Eukaryota</taxon>
        <taxon>Metazoa</taxon>
        <taxon>Ecdysozoa</taxon>
        <taxon>Arthropoda</taxon>
        <taxon>Hexapoda</taxon>
        <taxon>Insecta</taxon>
        <taxon>Pterygota</taxon>
        <taxon>Neoptera</taxon>
        <taxon>Endopterygota</taxon>
        <taxon>Lepidoptera</taxon>
        <taxon>Glossata</taxon>
        <taxon>Ditrysia</taxon>
        <taxon>Bombycoidea</taxon>
        <taxon>Sphingidae</taxon>
        <taxon>Sphinginae</taxon>
        <taxon>Sphingini</taxon>
        <taxon>Manduca</taxon>
    </lineage>
</organism>
<evidence type="ECO:0000256" key="1">
    <source>
        <dbReference type="SAM" id="MobiDB-lite"/>
    </source>
</evidence>
<dbReference type="Proteomes" id="UP000791440">
    <property type="component" value="Unassembled WGS sequence"/>
</dbReference>
<reference evidence="2" key="1">
    <citation type="journal article" date="2016" name="Insect Biochem. Mol. Biol.">
        <title>Multifaceted biological insights from a draft genome sequence of the tobacco hornworm moth, Manduca sexta.</title>
        <authorList>
            <person name="Kanost M.R."/>
            <person name="Arrese E.L."/>
            <person name="Cao X."/>
            <person name="Chen Y.R."/>
            <person name="Chellapilla S."/>
            <person name="Goldsmith M.R."/>
            <person name="Grosse-Wilde E."/>
            <person name="Heckel D.G."/>
            <person name="Herndon N."/>
            <person name="Jiang H."/>
            <person name="Papanicolaou A."/>
            <person name="Qu J."/>
            <person name="Soulages J.L."/>
            <person name="Vogel H."/>
            <person name="Walters J."/>
            <person name="Waterhouse R.M."/>
            <person name="Ahn S.J."/>
            <person name="Almeida F.C."/>
            <person name="An C."/>
            <person name="Aqrawi P."/>
            <person name="Bretschneider A."/>
            <person name="Bryant W.B."/>
            <person name="Bucks S."/>
            <person name="Chao H."/>
            <person name="Chevignon G."/>
            <person name="Christen J.M."/>
            <person name="Clarke D.F."/>
            <person name="Dittmer N.T."/>
            <person name="Ferguson L.C.F."/>
            <person name="Garavelou S."/>
            <person name="Gordon K.H.J."/>
            <person name="Gunaratna R.T."/>
            <person name="Han Y."/>
            <person name="Hauser F."/>
            <person name="He Y."/>
            <person name="Heidel-Fischer H."/>
            <person name="Hirsh A."/>
            <person name="Hu Y."/>
            <person name="Jiang H."/>
            <person name="Kalra D."/>
            <person name="Klinner C."/>
            <person name="Konig C."/>
            <person name="Kovar C."/>
            <person name="Kroll A.R."/>
            <person name="Kuwar S.S."/>
            <person name="Lee S.L."/>
            <person name="Lehman R."/>
            <person name="Li K."/>
            <person name="Li Z."/>
            <person name="Liang H."/>
            <person name="Lovelace S."/>
            <person name="Lu Z."/>
            <person name="Mansfield J.H."/>
            <person name="McCulloch K.J."/>
            <person name="Mathew T."/>
            <person name="Morton B."/>
            <person name="Muzny D.M."/>
            <person name="Neunemann D."/>
            <person name="Ongeri F."/>
            <person name="Pauchet Y."/>
            <person name="Pu L.L."/>
            <person name="Pyrousis I."/>
            <person name="Rao X.J."/>
            <person name="Redding A."/>
            <person name="Roesel C."/>
            <person name="Sanchez-Gracia A."/>
            <person name="Schaack S."/>
            <person name="Shukla A."/>
            <person name="Tetreau G."/>
            <person name="Wang Y."/>
            <person name="Xiong G.H."/>
            <person name="Traut W."/>
            <person name="Walsh T.K."/>
            <person name="Worley K.C."/>
            <person name="Wu D."/>
            <person name="Wu W."/>
            <person name="Wu Y.Q."/>
            <person name="Zhang X."/>
            <person name="Zou Z."/>
            <person name="Zucker H."/>
            <person name="Briscoe A.D."/>
            <person name="Burmester T."/>
            <person name="Clem R.J."/>
            <person name="Feyereisen R."/>
            <person name="Grimmelikhuijzen C.J.P."/>
            <person name="Hamodrakas S.J."/>
            <person name="Hansson B.S."/>
            <person name="Huguet E."/>
            <person name="Jermiin L.S."/>
            <person name="Lan Q."/>
            <person name="Lehman H.K."/>
            <person name="Lorenzen M."/>
            <person name="Merzendorfer H."/>
            <person name="Michalopoulos I."/>
            <person name="Morton D.B."/>
            <person name="Muthukrishnan S."/>
            <person name="Oakeshott J.G."/>
            <person name="Palmer W."/>
            <person name="Park Y."/>
            <person name="Passarelli A.L."/>
            <person name="Rozas J."/>
            <person name="Schwartz L.M."/>
            <person name="Smith W."/>
            <person name="Southgate A."/>
            <person name="Vilcinskas A."/>
            <person name="Vogt R."/>
            <person name="Wang P."/>
            <person name="Werren J."/>
            <person name="Yu X.Q."/>
            <person name="Zhou J.J."/>
            <person name="Brown S.J."/>
            <person name="Scherer S.E."/>
            <person name="Richards S."/>
            <person name="Blissard G.W."/>
        </authorList>
    </citation>
    <scope>NUCLEOTIDE SEQUENCE</scope>
</reference>
<feature type="compositionally biased region" description="Low complexity" evidence="1">
    <location>
        <begin position="103"/>
        <end position="133"/>
    </location>
</feature>
<name>A0A921YU87_MANSE</name>
<accession>A0A921YU87</accession>
<reference evidence="2" key="2">
    <citation type="submission" date="2020-12" db="EMBL/GenBank/DDBJ databases">
        <authorList>
            <person name="Kanost M."/>
        </authorList>
    </citation>
    <scope>NUCLEOTIDE SEQUENCE</scope>
</reference>
<evidence type="ECO:0000313" key="3">
    <source>
        <dbReference type="Proteomes" id="UP000791440"/>
    </source>
</evidence>
<feature type="region of interest" description="Disordered" evidence="1">
    <location>
        <begin position="91"/>
        <end position="136"/>
    </location>
</feature>